<comment type="caution">
    <text evidence="4">The sequence shown here is derived from an EMBL/GenBank/DDBJ whole genome shotgun (WGS) entry which is preliminary data.</text>
</comment>
<feature type="compositionally biased region" description="Acidic residues" evidence="2">
    <location>
        <begin position="164"/>
        <end position="173"/>
    </location>
</feature>
<dbReference type="OMA" id="KSMKPVW"/>
<feature type="compositionally biased region" description="Acidic residues" evidence="2">
    <location>
        <begin position="121"/>
        <end position="131"/>
    </location>
</feature>
<dbReference type="VEuPathDB" id="AmoebaDB:NfTy_079300"/>
<accession>A0A6A5C5L6</accession>
<keyword evidence="5" id="KW-1185">Reference proteome</keyword>
<feature type="compositionally biased region" description="Basic and acidic residues" evidence="2">
    <location>
        <begin position="96"/>
        <end position="120"/>
    </location>
</feature>
<feature type="compositionally biased region" description="Acidic residues" evidence="2">
    <location>
        <begin position="422"/>
        <end position="433"/>
    </location>
</feature>
<dbReference type="GO" id="GO:0032040">
    <property type="term" value="C:small-subunit processome"/>
    <property type="evidence" value="ECO:0007669"/>
    <property type="project" value="TreeGrafter"/>
</dbReference>
<dbReference type="EMBL" id="VFQX01000016">
    <property type="protein sequence ID" value="KAF0981140.1"/>
    <property type="molecule type" value="Genomic_DNA"/>
</dbReference>
<reference evidence="4 5" key="1">
    <citation type="journal article" date="2019" name="Sci. Rep.">
        <title>Nanopore sequencing improves the draft genome of the human pathogenic amoeba Naegleria fowleri.</title>
        <authorList>
            <person name="Liechti N."/>
            <person name="Schurch N."/>
            <person name="Bruggmann R."/>
            <person name="Wittwer M."/>
        </authorList>
    </citation>
    <scope>NUCLEOTIDE SEQUENCE [LARGE SCALE GENOMIC DNA]</scope>
    <source>
        <strain evidence="4 5">ATCC 30894</strain>
    </source>
</reference>
<evidence type="ECO:0000313" key="4">
    <source>
        <dbReference type="EMBL" id="KAF0981140.1"/>
    </source>
</evidence>
<feature type="compositionally biased region" description="Basic and acidic residues" evidence="2">
    <location>
        <begin position="61"/>
        <end position="72"/>
    </location>
</feature>
<evidence type="ECO:0000256" key="2">
    <source>
        <dbReference type="SAM" id="MobiDB-lite"/>
    </source>
</evidence>
<sequence>MPNTNKAAKKNKAFAQLRKANQQQQQSGRELPSEEPIIDADTFQSETDKFQSNKIEDLRKKAGLLEKDKDRYVIQPLINEHENSYEDDQDDEEQDDHSSAPIDKKLVKQTVDKVTKKQKDESDDEDDDDELTSLSAKTSTTTTTNSSDDDDSENDNERYKGAFSDDEESDDEDVLKLKKKALMSSSTSNNRWKRSEFFEGQSQLSQKTHTNRERKQYEEEEEEVKRIQEERAKRLAATDYLDDFMLDQQLSTPSFSRKKESQKQSSGGISLEEKLSIIQKDAPEFMELLVELKNKLSTVKDQLHPLMSKVMVGNLATSEGLSYLETKYHLILSYCTNILFYMLLKSSGKSVKDHPVIDQLVELRLLLEKIKPIDERMKYQIDKLVKMANDIQDATMTYEFKANPDRLVKNDEEDGYSNHGDEGDEMAESDEDYLEKTKSSRKLKTSLDDTDSDMDEDEADDETYVAPKMMAIRYDDGDERKAEKTRKKAMERIEKGKLLKELKAEFGDAPEERESVGTENRSKYLAQIEEAELDSRHRMLLTKKDKKKIAEELKIKNPLAEMDSFHEFTALQRYAKSKQATSSKLALAQYIGDADEALKALEKSNSAAPIDENGLNEEEKAMLESGALTYDSDSDFDEEEDDYEEDSKKRKRRGFDNINSKKTKRDLEDETLEDDRRDDQGKRKADNNTLKNRGIAAHKKVDQRNPRLRLKNKFNSKTGGYRFGKLKSEKGYSGEKKIQTNTVRSRKIKS</sequence>
<dbReference type="PANTHER" id="PTHR13237:SF9">
    <property type="entry name" value="NEUROGUIDIN"/>
    <property type="match status" value="1"/>
</dbReference>
<dbReference type="Proteomes" id="UP000444721">
    <property type="component" value="Unassembled WGS sequence"/>
</dbReference>
<feature type="compositionally biased region" description="Basic and acidic residues" evidence="2">
    <location>
        <begin position="210"/>
        <end position="223"/>
    </location>
</feature>
<gene>
    <name evidence="4" type="ORF">FDP41_012928</name>
</gene>
<keyword evidence="1" id="KW-0597">Phosphoprotein</keyword>
<evidence type="ECO:0000256" key="1">
    <source>
        <dbReference type="ARBA" id="ARBA00022553"/>
    </source>
</evidence>
<evidence type="ECO:0000259" key="3">
    <source>
        <dbReference type="Pfam" id="PF09368"/>
    </source>
</evidence>
<dbReference type="InterPro" id="IPR007146">
    <property type="entry name" value="Sas10/Utp3/C1D"/>
</dbReference>
<dbReference type="VEuPathDB" id="AmoebaDB:NF0065570"/>
<dbReference type="Pfam" id="PF04000">
    <property type="entry name" value="Sas10_Utp3"/>
    <property type="match status" value="1"/>
</dbReference>
<feature type="domain" description="Sas10 C-terminal" evidence="3">
    <location>
        <begin position="680"/>
        <end position="748"/>
    </location>
</feature>
<dbReference type="RefSeq" id="XP_044565853.1">
    <property type="nucleotide sequence ID" value="XM_044703501.1"/>
</dbReference>
<dbReference type="PANTHER" id="PTHR13237">
    <property type="entry name" value="SOMETHING ABOUT SILENCING PROTEIN 10-RELATED"/>
    <property type="match status" value="1"/>
</dbReference>
<name>A0A6A5C5L6_NAEFO</name>
<feature type="region of interest" description="Disordered" evidence="2">
    <location>
        <begin position="605"/>
        <end position="750"/>
    </location>
</feature>
<feature type="compositionally biased region" description="Basic and acidic residues" evidence="2">
    <location>
        <begin position="726"/>
        <end position="738"/>
    </location>
</feature>
<feature type="region of interest" description="Disordered" evidence="2">
    <location>
        <begin position="61"/>
        <end position="223"/>
    </location>
</feature>
<feature type="compositionally biased region" description="Acidic residues" evidence="2">
    <location>
        <begin position="632"/>
        <end position="645"/>
    </location>
</feature>
<dbReference type="VEuPathDB" id="AmoebaDB:FDP41_012928"/>
<feature type="compositionally biased region" description="Acidic residues" evidence="2">
    <location>
        <begin position="448"/>
        <end position="459"/>
    </location>
</feature>
<protein>
    <recommendedName>
        <fullName evidence="3">Sas10 C-terminal domain-containing protein</fullName>
    </recommendedName>
</protein>
<dbReference type="Pfam" id="PF09368">
    <property type="entry name" value="Sas10"/>
    <property type="match status" value="1"/>
</dbReference>
<organism evidence="4 5">
    <name type="scientific">Naegleria fowleri</name>
    <name type="common">Brain eating amoeba</name>
    <dbReference type="NCBI Taxonomy" id="5763"/>
    <lineage>
        <taxon>Eukaryota</taxon>
        <taxon>Discoba</taxon>
        <taxon>Heterolobosea</taxon>
        <taxon>Tetramitia</taxon>
        <taxon>Eutetramitia</taxon>
        <taxon>Vahlkampfiidae</taxon>
        <taxon>Naegleria</taxon>
    </lineage>
</organism>
<dbReference type="GeneID" id="68120143"/>
<proteinExistence type="predicted"/>
<feature type="compositionally biased region" description="Acidic residues" evidence="2">
    <location>
        <begin position="85"/>
        <end position="95"/>
    </location>
</feature>
<feature type="region of interest" description="Disordered" evidence="2">
    <location>
        <begin position="1"/>
        <end position="49"/>
    </location>
</feature>
<dbReference type="OrthoDB" id="203440at2759"/>
<dbReference type="InterPro" id="IPR018972">
    <property type="entry name" value="Sas10_C_dom"/>
</dbReference>
<evidence type="ECO:0000313" key="5">
    <source>
        <dbReference type="Proteomes" id="UP000444721"/>
    </source>
</evidence>
<feature type="compositionally biased region" description="Basic and acidic residues" evidence="2">
    <location>
        <begin position="674"/>
        <end position="686"/>
    </location>
</feature>
<dbReference type="GO" id="GO:0000462">
    <property type="term" value="P:maturation of SSU-rRNA from tricistronic rRNA transcript (SSU-rRNA, 5.8S rRNA, LSU-rRNA)"/>
    <property type="evidence" value="ECO:0007669"/>
    <property type="project" value="TreeGrafter"/>
</dbReference>
<feature type="region of interest" description="Disordered" evidence="2">
    <location>
        <begin position="407"/>
        <end position="459"/>
    </location>
</feature>
<dbReference type="AlphaFoldDB" id="A0A6A5C5L6"/>